<evidence type="ECO:0000313" key="2">
    <source>
        <dbReference type="EMBL" id="EDS43539.1"/>
    </source>
</evidence>
<accession>B0XA74</accession>
<dbReference type="Proteomes" id="UP000002320">
    <property type="component" value="Unassembled WGS sequence"/>
</dbReference>
<dbReference type="InParanoid" id="B0XA74"/>
<dbReference type="VEuPathDB" id="VectorBase:CPIJ016347"/>
<dbReference type="KEGG" id="cqu:CpipJ_CPIJ016347"/>
<dbReference type="EnsemblMetazoa" id="CPIJ016347-RA">
    <property type="protein sequence ID" value="CPIJ016347-PA"/>
    <property type="gene ID" value="CPIJ016347"/>
</dbReference>
<dbReference type="AlphaFoldDB" id="B0XA74"/>
<dbReference type="EMBL" id="DS232570">
    <property type="protein sequence ID" value="EDS43539.1"/>
    <property type="molecule type" value="Genomic_DNA"/>
</dbReference>
<feature type="region of interest" description="Disordered" evidence="1">
    <location>
        <begin position="54"/>
        <end position="74"/>
    </location>
</feature>
<reference evidence="3" key="2">
    <citation type="submission" date="2021-02" db="UniProtKB">
        <authorList>
            <consortium name="EnsemblMetazoa"/>
        </authorList>
    </citation>
    <scope>IDENTIFICATION</scope>
    <source>
        <strain evidence="3">JHB</strain>
    </source>
</reference>
<reference evidence="2" key="1">
    <citation type="submission" date="2007-03" db="EMBL/GenBank/DDBJ databases">
        <title>Annotation of Culex pipiens quinquefasciatus.</title>
        <authorList>
            <consortium name="The Broad Institute Genome Sequencing Platform"/>
            <person name="Atkinson P.W."/>
            <person name="Hemingway J."/>
            <person name="Christensen B.M."/>
            <person name="Higgs S."/>
            <person name="Kodira C."/>
            <person name="Hannick L."/>
            <person name="Megy K."/>
            <person name="O'Leary S."/>
            <person name="Pearson M."/>
            <person name="Haas B.J."/>
            <person name="Mauceli E."/>
            <person name="Wortman J.R."/>
            <person name="Lee N.H."/>
            <person name="Guigo R."/>
            <person name="Stanke M."/>
            <person name="Alvarado L."/>
            <person name="Amedeo P."/>
            <person name="Antoine C.H."/>
            <person name="Arensburger P."/>
            <person name="Bidwell S.L."/>
            <person name="Crawford M."/>
            <person name="Camaro F."/>
            <person name="Devon K."/>
            <person name="Engels R."/>
            <person name="Hammond M."/>
            <person name="Howarth C."/>
            <person name="Koehrsen M."/>
            <person name="Lawson D."/>
            <person name="Montgomery P."/>
            <person name="Nene V."/>
            <person name="Nusbaum C."/>
            <person name="Puiu D."/>
            <person name="Romero-Severson J."/>
            <person name="Severson D.W."/>
            <person name="Shumway M."/>
            <person name="Sisk P."/>
            <person name="Stolte C."/>
            <person name="Zeng Q."/>
            <person name="Eisenstadt E."/>
            <person name="Fraser-Liggett C."/>
            <person name="Strausberg R."/>
            <person name="Galagan J."/>
            <person name="Birren B."/>
            <person name="Collins F.H."/>
        </authorList>
    </citation>
    <scope>NUCLEOTIDE SEQUENCE [LARGE SCALE GENOMIC DNA]</scope>
    <source>
        <strain evidence="2">JHB</strain>
    </source>
</reference>
<protein>
    <submittedName>
        <fullName evidence="2 3">Uncharacterized protein</fullName>
    </submittedName>
</protein>
<evidence type="ECO:0000313" key="4">
    <source>
        <dbReference type="Proteomes" id="UP000002320"/>
    </source>
</evidence>
<evidence type="ECO:0000256" key="1">
    <source>
        <dbReference type="SAM" id="MobiDB-lite"/>
    </source>
</evidence>
<organism>
    <name type="scientific">Culex quinquefasciatus</name>
    <name type="common">Southern house mosquito</name>
    <name type="synonym">Culex pungens</name>
    <dbReference type="NCBI Taxonomy" id="7176"/>
    <lineage>
        <taxon>Eukaryota</taxon>
        <taxon>Metazoa</taxon>
        <taxon>Ecdysozoa</taxon>
        <taxon>Arthropoda</taxon>
        <taxon>Hexapoda</taxon>
        <taxon>Insecta</taxon>
        <taxon>Pterygota</taxon>
        <taxon>Neoptera</taxon>
        <taxon>Endopterygota</taxon>
        <taxon>Diptera</taxon>
        <taxon>Nematocera</taxon>
        <taxon>Culicoidea</taxon>
        <taxon>Culicidae</taxon>
        <taxon>Culicinae</taxon>
        <taxon>Culicini</taxon>
        <taxon>Culex</taxon>
        <taxon>Culex</taxon>
    </lineage>
</organism>
<sequence length="74" mass="8037">MASLAIPKAPKKFQPDYKVQKLKDKGYLLMLGVVQGVLVGGVYVPQCDRNLHPAGLDVRPEPGLPGRLGRDVVQ</sequence>
<dbReference type="HOGENOM" id="CLU_2690276_0_0_1"/>
<name>B0XA74_CULQU</name>
<evidence type="ECO:0000313" key="3">
    <source>
        <dbReference type="EnsemblMetazoa" id="CPIJ016347-PA"/>
    </source>
</evidence>
<gene>
    <name evidence="3" type="primary">6049852</name>
    <name evidence="2" type="ORF">CpipJ_CPIJ016347</name>
</gene>
<proteinExistence type="predicted"/>
<keyword evidence="4" id="KW-1185">Reference proteome</keyword>